<evidence type="ECO:0000313" key="3">
    <source>
        <dbReference type="Proteomes" id="UP001328107"/>
    </source>
</evidence>
<keyword evidence="1" id="KW-0812">Transmembrane</keyword>
<name>A0AAN5CJN4_9BILA</name>
<feature type="transmembrane region" description="Helical" evidence="1">
    <location>
        <begin position="104"/>
        <end position="126"/>
    </location>
</feature>
<keyword evidence="1" id="KW-1133">Transmembrane helix</keyword>
<gene>
    <name evidence="2" type="ORF">PMAYCL1PPCAC_15873</name>
</gene>
<evidence type="ECO:0000256" key="1">
    <source>
        <dbReference type="SAM" id="Phobius"/>
    </source>
</evidence>
<proteinExistence type="predicted"/>
<feature type="transmembrane region" description="Helical" evidence="1">
    <location>
        <begin position="59"/>
        <end position="84"/>
    </location>
</feature>
<keyword evidence="3" id="KW-1185">Reference proteome</keyword>
<protein>
    <recommendedName>
        <fullName evidence="4">G protein-coupled receptor</fullName>
    </recommendedName>
</protein>
<evidence type="ECO:0008006" key="4">
    <source>
        <dbReference type="Google" id="ProtNLM"/>
    </source>
</evidence>
<organism evidence="2 3">
    <name type="scientific">Pristionchus mayeri</name>
    <dbReference type="NCBI Taxonomy" id="1317129"/>
    <lineage>
        <taxon>Eukaryota</taxon>
        <taxon>Metazoa</taxon>
        <taxon>Ecdysozoa</taxon>
        <taxon>Nematoda</taxon>
        <taxon>Chromadorea</taxon>
        <taxon>Rhabditida</taxon>
        <taxon>Rhabditina</taxon>
        <taxon>Diplogasteromorpha</taxon>
        <taxon>Diplogasteroidea</taxon>
        <taxon>Neodiplogasteridae</taxon>
        <taxon>Pristionchus</taxon>
    </lineage>
</organism>
<dbReference type="AlphaFoldDB" id="A0AAN5CJN4"/>
<feature type="transmembrane region" description="Helical" evidence="1">
    <location>
        <begin position="20"/>
        <end position="47"/>
    </location>
</feature>
<feature type="non-terminal residue" evidence="2">
    <location>
        <position position="1"/>
    </location>
</feature>
<sequence>TPPNYHGYDTDFDWDRRFFIPFIINFCLYYKFIPLTFGIIINWLILFKSPTYSKVYRRSLAFYHIVEFFYDIQHLILFVPYPLFPHPFFLCYGLLCQLGGPASLAVTLMITVAVFGTNSLFLLIFVRMRTIVPEQSRFHFPDR</sequence>
<dbReference type="PANTHER" id="PTHR45830:SF15">
    <property type="entry name" value="SERPENTINE RECEPTOR, CLASS I"/>
    <property type="match status" value="1"/>
</dbReference>
<reference evidence="3" key="1">
    <citation type="submission" date="2022-10" db="EMBL/GenBank/DDBJ databases">
        <title>Genome assembly of Pristionchus species.</title>
        <authorList>
            <person name="Yoshida K."/>
            <person name="Sommer R.J."/>
        </authorList>
    </citation>
    <scope>NUCLEOTIDE SEQUENCE [LARGE SCALE GENOMIC DNA]</scope>
    <source>
        <strain evidence="3">RS5460</strain>
    </source>
</reference>
<evidence type="ECO:0000313" key="2">
    <source>
        <dbReference type="EMBL" id="GMR45678.1"/>
    </source>
</evidence>
<dbReference type="Pfam" id="PF10318">
    <property type="entry name" value="7TM_GPCR_Srh"/>
    <property type="match status" value="1"/>
</dbReference>
<dbReference type="PANTHER" id="PTHR45830">
    <property type="entry name" value="SERPENTINE RECEPTOR, CLASS I"/>
    <property type="match status" value="1"/>
</dbReference>
<dbReference type="EMBL" id="BTRK01000004">
    <property type="protein sequence ID" value="GMR45678.1"/>
    <property type="molecule type" value="Genomic_DNA"/>
</dbReference>
<keyword evidence="1" id="KW-0472">Membrane</keyword>
<dbReference type="InterPro" id="IPR019422">
    <property type="entry name" value="7TM_GPCR_serpentine_rcpt_Srh"/>
</dbReference>
<dbReference type="Proteomes" id="UP001328107">
    <property type="component" value="Unassembled WGS sequence"/>
</dbReference>
<feature type="non-terminal residue" evidence="2">
    <location>
        <position position="143"/>
    </location>
</feature>
<accession>A0AAN5CJN4</accession>
<comment type="caution">
    <text evidence="2">The sequence shown here is derived from an EMBL/GenBank/DDBJ whole genome shotgun (WGS) entry which is preliminary data.</text>
</comment>